<gene>
    <name evidence="2" type="ORF">E3N88_12207</name>
</gene>
<feature type="region of interest" description="Disordered" evidence="1">
    <location>
        <begin position="44"/>
        <end position="85"/>
    </location>
</feature>
<accession>A0A5N6P659</accession>
<dbReference type="OrthoDB" id="1934635at2759"/>
<dbReference type="AlphaFoldDB" id="A0A5N6P659"/>
<keyword evidence="3" id="KW-1185">Reference proteome</keyword>
<name>A0A5N6P659_9ASTR</name>
<feature type="compositionally biased region" description="Basic and acidic residues" evidence="1">
    <location>
        <begin position="71"/>
        <end position="85"/>
    </location>
</feature>
<evidence type="ECO:0000256" key="1">
    <source>
        <dbReference type="SAM" id="MobiDB-lite"/>
    </source>
</evidence>
<evidence type="ECO:0000313" key="3">
    <source>
        <dbReference type="Proteomes" id="UP000326396"/>
    </source>
</evidence>
<reference evidence="2 3" key="1">
    <citation type="submission" date="2019-05" db="EMBL/GenBank/DDBJ databases">
        <title>Mikania micrantha, genome provides insights into the molecular mechanism of rapid growth.</title>
        <authorList>
            <person name="Liu B."/>
        </authorList>
    </citation>
    <scope>NUCLEOTIDE SEQUENCE [LARGE SCALE GENOMIC DNA]</scope>
    <source>
        <strain evidence="2">NLD-2019</strain>
        <tissue evidence="2">Leaf</tissue>
    </source>
</reference>
<proteinExistence type="predicted"/>
<protein>
    <submittedName>
        <fullName evidence="2">Uncharacterized protein</fullName>
    </submittedName>
</protein>
<dbReference type="Proteomes" id="UP000326396">
    <property type="component" value="Linkage Group LG14"/>
</dbReference>
<comment type="caution">
    <text evidence="2">The sequence shown here is derived from an EMBL/GenBank/DDBJ whole genome shotgun (WGS) entry which is preliminary data.</text>
</comment>
<organism evidence="2 3">
    <name type="scientific">Mikania micrantha</name>
    <name type="common">bitter vine</name>
    <dbReference type="NCBI Taxonomy" id="192012"/>
    <lineage>
        <taxon>Eukaryota</taxon>
        <taxon>Viridiplantae</taxon>
        <taxon>Streptophyta</taxon>
        <taxon>Embryophyta</taxon>
        <taxon>Tracheophyta</taxon>
        <taxon>Spermatophyta</taxon>
        <taxon>Magnoliopsida</taxon>
        <taxon>eudicotyledons</taxon>
        <taxon>Gunneridae</taxon>
        <taxon>Pentapetalae</taxon>
        <taxon>asterids</taxon>
        <taxon>campanulids</taxon>
        <taxon>Asterales</taxon>
        <taxon>Asteraceae</taxon>
        <taxon>Asteroideae</taxon>
        <taxon>Heliantheae alliance</taxon>
        <taxon>Eupatorieae</taxon>
        <taxon>Mikania</taxon>
    </lineage>
</organism>
<sequence>MPPRRNQRPLDDVYEREMEERLMARVEQRLGQVVDQLADRMNDMMNQRRRGAEGSNFDNPFFSDDGSASEEEPRGQRRREHGDGG</sequence>
<dbReference type="EMBL" id="SZYD01000006">
    <property type="protein sequence ID" value="KAD5960735.1"/>
    <property type="molecule type" value="Genomic_DNA"/>
</dbReference>
<evidence type="ECO:0000313" key="2">
    <source>
        <dbReference type="EMBL" id="KAD5960735.1"/>
    </source>
</evidence>